<evidence type="ECO:0000256" key="8">
    <source>
        <dbReference type="ARBA" id="ARBA00023163"/>
    </source>
</evidence>
<keyword evidence="13" id="KW-0396">Initiation factor</keyword>
<feature type="domain" description="Rrn7/TAF1B N-terminal cyclin" evidence="11">
    <location>
        <begin position="84"/>
        <end position="208"/>
    </location>
</feature>
<dbReference type="GO" id="GO:0042790">
    <property type="term" value="P:nucleolar large rRNA transcription by RNA polymerase I"/>
    <property type="evidence" value="ECO:0007669"/>
    <property type="project" value="TreeGrafter"/>
</dbReference>
<evidence type="ECO:0000256" key="6">
    <source>
        <dbReference type="ARBA" id="ARBA00023015"/>
    </source>
</evidence>
<evidence type="ECO:0000256" key="7">
    <source>
        <dbReference type="ARBA" id="ARBA00023125"/>
    </source>
</evidence>
<keyword evidence="3" id="KW-0479">Metal-binding</keyword>
<evidence type="ECO:0000259" key="12">
    <source>
        <dbReference type="Pfam" id="PF20645"/>
    </source>
</evidence>
<dbReference type="Pfam" id="PF20644">
    <property type="entry name" value="Rrn7_cyclin_N"/>
    <property type="match status" value="1"/>
</dbReference>
<dbReference type="InterPro" id="IPR048538">
    <property type="entry name" value="Rrn7_cyclin_C"/>
</dbReference>
<dbReference type="InterPro" id="IPR048540">
    <property type="entry name" value="Rrn7_cyclin_N"/>
</dbReference>
<evidence type="ECO:0000256" key="10">
    <source>
        <dbReference type="SAM" id="MobiDB-lite"/>
    </source>
</evidence>
<keyword evidence="13" id="KW-0648">Protein biosynthesis</keyword>
<keyword evidence="14" id="KW-1185">Reference proteome</keyword>
<keyword evidence="9" id="KW-0539">Nucleus</keyword>
<dbReference type="GO" id="GO:0070860">
    <property type="term" value="C:RNA polymerase I core factor complex"/>
    <property type="evidence" value="ECO:0007669"/>
    <property type="project" value="InterPro"/>
</dbReference>
<evidence type="ECO:0000256" key="5">
    <source>
        <dbReference type="ARBA" id="ARBA00022833"/>
    </source>
</evidence>
<gene>
    <name evidence="13" type="ORF">K432DRAFT_322152</name>
</gene>
<name>A0A8E2EGF1_9PEZI</name>
<dbReference type="GO" id="GO:0003743">
    <property type="term" value="F:translation initiation factor activity"/>
    <property type="evidence" value="ECO:0007669"/>
    <property type="project" value="UniProtKB-KW"/>
</dbReference>
<dbReference type="OrthoDB" id="428577at2759"/>
<evidence type="ECO:0000313" key="14">
    <source>
        <dbReference type="Proteomes" id="UP000250266"/>
    </source>
</evidence>
<keyword evidence="4" id="KW-0863">Zinc-finger</keyword>
<dbReference type="Pfam" id="PF20645">
    <property type="entry name" value="Rrn7_cyclin_C"/>
    <property type="match status" value="1"/>
</dbReference>
<evidence type="ECO:0000256" key="1">
    <source>
        <dbReference type="ARBA" id="ARBA00004604"/>
    </source>
</evidence>
<reference evidence="13 14" key="1">
    <citation type="journal article" date="2016" name="Nat. Commun.">
        <title>Ectomycorrhizal ecology is imprinted in the genome of the dominant symbiotic fungus Cenococcum geophilum.</title>
        <authorList>
            <consortium name="DOE Joint Genome Institute"/>
            <person name="Peter M."/>
            <person name="Kohler A."/>
            <person name="Ohm R.A."/>
            <person name="Kuo A."/>
            <person name="Krutzmann J."/>
            <person name="Morin E."/>
            <person name="Arend M."/>
            <person name="Barry K.W."/>
            <person name="Binder M."/>
            <person name="Choi C."/>
            <person name="Clum A."/>
            <person name="Copeland A."/>
            <person name="Grisel N."/>
            <person name="Haridas S."/>
            <person name="Kipfer T."/>
            <person name="LaButti K."/>
            <person name="Lindquist E."/>
            <person name="Lipzen A."/>
            <person name="Maire R."/>
            <person name="Meier B."/>
            <person name="Mihaltcheva S."/>
            <person name="Molinier V."/>
            <person name="Murat C."/>
            <person name="Poggeler S."/>
            <person name="Quandt C.A."/>
            <person name="Sperisen C."/>
            <person name="Tritt A."/>
            <person name="Tisserant E."/>
            <person name="Crous P.W."/>
            <person name="Henrissat B."/>
            <person name="Nehls U."/>
            <person name="Egli S."/>
            <person name="Spatafora J.W."/>
            <person name="Grigoriev I.V."/>
            <person name="Martin F.M."/>
        </authorList>
    </citation>
    <scope>NUCLEOTIDE SEQUENCE [LARGE SCALE GENOMIC DNA]</scope>
    <source>
        <strain evidence="13 14">CBS 459.81</strain>
    </source>
</reference>
<keyword evidence="7" id="KW-0238">DNA-binding</keyword>
<dbReference type="Proteomes" id="UP000250266">
    <property type="component" value="Unassembled WGS sequence"/>
</dbReference>
<protein>
    <submittedName>
        <fullName evidence="13">RNA polymerase I-specific transcription initiation factor Rrn7</fullName>
    </submittedName>
</protein>
<dbReference type="GO" id="GO:0001164">
    <property type="term" value="F:RNA polymerase I core promoter sequence-specific DNA binding"/>
    <property type="evidence" value="ECO:0007669"/>
    <property type="project" value="InterPro"/>
</dbReference>
<keyword evidence="6" id="KW-0805">Transcription regulation</keyword>
<dbReference type="PANTHER" id="PTHR31576">
    <property type="entry name" value="TATA BOX-BINDING PROTEIN-ASSOCIATED FACTOR RNA POLYMERASE I SUBUNIT B"/>
    <property type="match status" value="1"/>
</dbReference>
<accession>A0A8E2EGF1</accession>
<dbReference type="EMBL" id="KV744859">
    <property type="protein sequence ID" value="OCK83517.1"/>
    <property type="molecule type" value="Genomic_DNA"/>
</dbReference>
<comment type="similarity">
    <text evidence="2">Belongs to the RRN7/TAF1B family.</text>
</comment>
<sequence>MAPREKGTICGIENCRSRYYEQGDDGYQYCQEGHRRGNVLTTGQDEDDFNPYAKKQRQKSTEEREKKYQYFKGREAFDLYLKCYQLILRHQIWFLIRLKGLPAELESVIFDLWALRVMNLKDRVDDASGDESQSQVFSTSESEMDTEDEAPTLSRRGRKTSDTPKLIDTLALCYLGSLTLRLPLTLGDLHAWATRGDMVYSRAIKLIPISMKERLPSNYHSSLEPTHVLKPERLHSAVLDLAVAYEKVNGISFPPINHPLLLFRYIKKLALPLEVYASVTKLARLLNYTFAFPADFTKRLRNTDIPDVQLVSLIVISVKLIYPFDDICRYPASASEPAAIMMDWDAWEKATGDFKMATEVPGKLKAEELMELQEKDVFLMSGDQLDQYLNWYRDTWVDETVRGNDADSDFRNALFKEFPIGTTNKTEPDSTLEADNAANQKAETQKLMAVHSAMKPKKVIAEEDADGDIQRPGSRYKRYREVIELPDKAKMFYEEAARISGLSMKMLVNAVFSVEQRIERRGQRKRKEERSHRETS</sequence>
<feature type="domain" description="Rrn7/TAF1B C-terminal cyclin" evidence="12">
    <location>
        <begin position="228"/>
        <end position="396"/>
    </location>
</feature>
<keyword evidence="8" id="KW-0804">Transcription</keyword>
<evidence type="ECO:0000256" key="3">
    <source>
        <dbReference type="ARBA" id="ARBA00022723"/>
    </source>
</evidence>
<dbReference type="GO" id="GO:0008270">
    <property type="term" value="F:zinc ion binding"/>
    <property type="evidence" value="ECO:0007669"/>
    <property type="project" value="UniProtKB-KW"/>
</dbReference>
<feature type="region of interest" description="Disordered" evidence="10">
    <location>
        <begin position="41"/>
        <end position="61"/>
    </location>
</feature>
<comment type="subcellular location">
    <subcellularLocation>
        <location evidence="1">Nucleus</location>
        <location evidence="1">Nucleolus</location>
    </subcellularLocation>
</comment>
<dbReference type="PANTHER" id="PTHR31576:SF2">
    <property type="entry name" value="TATA BOX-BINDING PROTEIN-ASSOCIATED FACTOR RNA POLYMERASE I SUBUNIT B"/>
    <property type="match status" value="1"/>
</dbReference>
<dbReference type="InterPro" id="IPR033599">
    <property type="entry name" value="TAF1B/Rrn7"/>
</dbReference>
<keyword evidence="5" id="KW-0862">Zinc</keyword>
<dbReference type="AlphaFoldDB" id="A0A8E2EGF1"/>
<organism evidence="13 14">
    <name type="scientific">Lepidopterella palustris CBS 459.81</name>
    <dbReference type="NCBI Taxonomy" id="1314670"/>
    <lineage>
        <taxon>Eukaryota</taxon>
        <taxon>Fungi</taxon>
        <taxon>Dikarya</taxon>
        <taxon>Ascomycota</taxon>
        <taxon>Pezizomycotina</taxon>
        <taxon>Dothideomycetes</taxon>
        <taxon>Pleosporomycetidae</taxon>
        <taxon>Mytilinidiales</taxon>
        <taxon>Argynnaceae</taxon>
        <taxon>Lepidopterella</taxon>
    </lineage>
</organism>
<evidence type="ECO:0000256" key="9">
    <source>
        <dbReference type="ARBA" id="ARBA00023242"/>
    </source>
</evidence>
<evidence type="ECO:0000256" key="4">
    <source>
        <dbReference type="ARBA" id="ARBA00022771"/>
    </source>
</evidence>
<proteinExistence type="inferred from homology"/>
<evidence type="ECO:0000313" key="13">
    <source>
        <dbReference type="EMBL" id="OCK83517.1"/>
    </source>
</evidence>
<evidence type="ECO:0000256" key="2">
    <source>
        <dbReference type="ARBA" id="ARBA00006899"/>
    </source>
</evidence>
<feature type="region of interest" description="Disordered" evidence="10">
    <location>
        <begin position="126"/>
        <end position="161"/>
    </location>
</feature>
<evidence type="ECO:0000259" key="11">
    <source>
        <dbReference type="Pfam" id="PF20644"/>
    </source>
</evidence>